<dbReference type="Proteomes" id="UP000177053">
    <property type="component" value="Unassembled WGS sequence"/>
</dbReference>
<name>A0A1F7XA68_9BACT</name>
<comment type="caution">
    <text evidence="2">The sequence shown here is derived from an EMBL/GenBank/DDBJ whole genome shotgun (WGS) entry which is preliminary data.</text>
</comment>
<keyword evidence="1" id="KW-0812">Transmembrane</keyword>
<accession>A0A1F7XA68</accession>
<reference evidence="2 3" key="1">
    <citation type="journal article" date="2016" name="Nat. Commun.">
        <title>Thousands of microbial genomes shed light on interconnected biogeochemical processes in an aquifer system.</title>
        <authorList>
            <person name="Anantharaman K."/>
            <person name="Brown C.T."/>
            <person name="Hug L.A."/>
            <person name="Sharon I."/>
            <person name="Castelle C.J."/>
            <person name="Probst A.J."/>
            <person name="Thomas B.C."/>
            <person name="Singh A."/>
            <person name="Wilkins M.J."/>
            <person name="Karaoz U."/>
            <person name="Brodie E.L."/>
            <person name="Williams K.H."/>
            <person name="Hubbard S.S."/>
            <person name="Banfield J.F."/>
        </authorList>
    </citation>
    <scope>NUCLEOTIDE SEQUENCE [LARGE SCALE GENOMIC DNA]</scope>
</reference>
<feature type="transmembrane region" description="Helical" evidence="1">
    <location>
        <begin position="81"/>
        <end position="98"/>
    </location>
</feature>
<keyword evidence="1" id="KW-0472">Membrane</keyword>
<protein>
    <submittedName>
        <fullName evidence="2">Uncharacterized protein</fullName>
    </submittedName>
</protein>
<dbReference type="AlphaFoldDB" id="A0A1F7XA68"/>
<dbReference type="EMBL" id="MGFS01000007">
    <property type="protein sequence ID" value="OGM11901.1"/>
    <property type="molecule type" value="Genomic_DNA"/>
</dbReference>
<sequence>MAKRRTRKQKESAKHTFTIGWDEDILKKESKAKTDESKYIVKRQLKNVSSGTKSQATITKNAVFLTKDYNLASIRKDLKKSLIIASLILSLETVLYLMR</sequence>
<proteinExistence type="predicted"/>
<evidence type="ECO:0000313" key="3">
    <source>
        <dbReference type="Proteomes" id="UP000177053"/>
    </source>
</evidence>
<gene>
    <name evidence="2" type="ORF">A2Z22_01565</name>
</gene>
<evidence type="ECO:0000313" key="2">
    <source>
        <dbReference type="EMBL" id="OGM11901.1"/>
    </source>
</evidence>
<evidence type="ECO:0000256" key="1">
    <source>
        <dbReference type="SAM" id="Phobius"/>
    </source>
</evidence>
<keyword evidence="1" id="KW-1133">Transmembrane helix</keyword>
<organism evidence="2 3">
    <name type="scientific">Candidatus Woesebacteria bacterium RBG_16_34_12</name>
    <dbReference type="NCBI Taxonomy" id="1802480"/>
    <lineage>
        <taxon>Bacteria</taxon>
        <taxon>Candidatus Woeseibacteriota</taxon>
    </lineage>
</organism>